<evidence type="ECO:0000313" key="1">
    <source>
        <dbReference type="EMBL" id="KAH0463267.1"/>
    </source>
</evidence>
<reference evidence="1 2" key="1">
    <citation type="journal article" date="2021" name="Hortic Res">
        <title>Chromosome-scale assembly of the Dendrobium chrysotoxum genome enhances the understanding of orchid evolution.</title>
        <authorList>
            <person name="Zhang Y."/>
            <person name="Zhang G.Q."/>
            <person name="Zhang D."/>
            <person name="Liu X.D."/>
            <person name="Xu X.Y."/>
            <person name="Sun W.H."/>
            <person name="Yu X."/>
            <person name="Zhu X."/>
            <person name="Wang Z.W."/>
            <person name="Zhao X."/>
            <person name="Zhong W.Y."/>
            <person name="Chen H."/>
            <person name="Yin W.L."/>
            <person name="Huang T."/>
            <person name="Niu S.C."/>
            <person name="Liu Z.J."/>
        </authorList>
    </citation>
    <scope>NUCLEOTIDE SEQUENCE [LARGE SCALE GENOMIC DNA]</scope>
    <source>
        <strain evidence="1">Lindl</strain>
    </source>
</reference>
<name>A0AAV7H4M1_DENCH</name>
<gene>
    <name evidence="1" type="ORF">IEQ34_007849</name>
</gene>
<dbReference type="Proteomes" id="UP000775213">
    <property type="component" value="Unassembled WGS sequence"/>
</dbReference>
<organism evidence="1 2">
    <name type="scientific">Dendrobium chrysotoxum</name>
    <name type="common">Orchid</name>
    <dbReference type="NCBI Taxonomy" id="161865"/>
    <lineage>
        <taxon>Eukaryota</taxon>
        <taxon>Viridiplantae</taxon>
        <taxon>Streptophyta</taxon>
        <taxon>Embryophyta</taxon>
        <taxon>Tracheophyta</taxon>
        <taxon>Spermatophyta</taxon>
        <taxon>Magnoliopsida</taxon>
        <taxon>Liliopsida</taxon>
        <taxon>Asparagales</taxon>
        <taxon>Orchidaceae</taxon>
        <taxon>Epidendroideae</taxon>
        <taxon>Malaxideae</taxon>
        <taxon>Dendrobiinae</taxon>
        <taxon>Dendrobium</taxon>
    </lineage>
</organism>
<evidence type="ECO:0000313" key="2">
    <source>
        <dbReference type="Proteomes" id="UP000775213"/>
    </source>
</evidence>
<dbReference type="AlphaFoldDB" id="A0AAV7H4M1"/>
<keyword evidence="2" id="KW-1185">Reference proteome</keyword>
<comment type="caution">
    <text evidence="1">The sequence shown here is derived from an EMBL/GenBank/DDBJ whole genome shotgun (WGS) entry which is preliminary data.</text>
</comment>
<sequence>MLEEDLIKPSNLLSKLFPTWVCFQQLRENLSQGNFHKSFLYGVHNGTHLCFLHVLGQFYLILPVLKLIEHIIRVIDVIS</sequence>
<accession>A0AAV7H4M1</accession>
<proteinExistence type="predicted"/>
<dbReference type="EMBL" id="JAGFBR010000008">
    <property type="protein sequence ID" value="KAH0463267.1"/>
    <property type="molecule type" value="Genomic_DNA"/>
</dbReference>
<protein>
    <submittedName>
        <fullName evidence="1">Uncharacterized protein</fullName>
    </submittedName>
</protein>